<dbReference type="PANTHER" id="PTHR43483">
    <property type="entry name" value="MEMBRANE TRANSPORTER PROTEIN HI_0806-RELATED"/>
    <property type="match status" value="1"/>
</dbReference>
<accession>A0A5B0DUX4</accession>
<dbReference type="RefSeq" id="WP_149300875.1">
    <property type="nucleotide sequence ID" value="NZ_VTWH01000003.1"/>
</dbReference>
<protein>
    <recommendedName>
        <fullName evidence="5">Probable membrane transporter protein</fullName>
    </recommendedName>
</protein>
<feature type="transmembrane region" description="Helical" evidence="5">
    <location>
        <begin position="188"/>
        <end position="210"/>
    </location>
</feature>
<dbReference type="AlphaFoldDB" id="A0A5B0DUX4"/>
<reference evidence="6 7" key="1">
    <citation type="submission" date="2019-08" db="EMBL/GenBank/DDBJ databases">
        <title>Aureimonas fodiniaquatilis sp. nov., isolated from a coal mine wastewater.</title>
        <authorList>
            <person name="Kim W."/>
        </authorList>
    </citation>
    <scope>NUCLEOTIDE SEQUENCE [LARGE SCALE GENOMIC DNA]</scope>
    <source>
        <strain evidence="6 7">CAU 1482</strain>
    </source>
</reference>
<dbReference type="InterPro" id="IPR002781">
    <property type="entry name" value="TM_pro_TauE-like"/>
</dbReference>
<feature type="transmembrane region" description="Helical" evidence="5">
    <location>
        <begin position="256"/>
        <end position="273"/>
    </location>
</feature>
<keyword evidence="7" id="KW-1185">Reference proteome</keyword>
<keyword evidence="5" id="KW-1003">Cell membrane</keyword>
<dbReference type="Pfam" id="PF01925">
    <property type="entry name" value="TauE"/>
    <property type="match status" value="1"/>
</dbReference>
<dbReference type="PANTHER" id="PTHR43483:SF3">
    <property type="entry name" value="MEMBRANE TRANSPORTER PROTEIN HI_0806-RELATED"/>
    <property type="match status" value="1"/>
</dbReference>
<keyword evidence="3 5" id="KW-1133">Transmembrane helix</keyword>
<evidence type="ECO:0000313" key="7">
    <source>
        <dbReference type="Proteomes" id="UP000324738"/>
    </source>
</evidence>
<evidence type="ECO:0000313" key="6">
    <source>
        <dbReference type="EMBL" id="KAA0969591.1"/>
    </source>
</evidence>
<sequence length="281" mass="29094">MGVLEGDATAIIGFVAAIILASSVGGLLAGLLGVGGGIIIVPVLYQLLALFDVEPGLRMKVAVATSLATIIATSAVSVRSHYRRGAIDTDLLKSWGVPIFIGVVLGTALGGYADGRLMTAVFAAVALVVSLRMFLVGDDAKPRDGFPNTAVKSGFGLFVGGISALMGIGGGTLSVPILTAYGFDIRRAVGTAAAIGFIIAIPGTLGYIYTGLGQSDLPPFSLGYLNLAALLAFIPLTMAMAPVGARIAHTIPRKRLQLCFAIFLGITSLRMFYDLYKSIWL</sequence>
<feature type="transmembrane region" description="Helical" evidence="5">
    <location>
        <begin position="95"/>
        <end position="112"/>
    </location>
</feature>
<keyword evidence="2 5" id="KW-0812">Transmembrane</keyword>
<evidence type="ECO:0000256" key="2">
    <source>
        <dbReference type="ARBA" id="ARBA00022692"/>
    </source>
</evidence>
<feature type="transmembrane region" description="Helical" evidence="5">
    <location>
        <begin position="57"/>
        <end position="75"/>
    </location>
</feature>
<evidence type="ECO:0000256" key="5">
    <source>
        <dbReference type="RuleBase" id="RU363041"/>
    </source>
</evidence>
<comment type="similarity">
    <text evidence="5">Belongs to the 4-toluene sulfonate uptake permease (TSUP) (TC 2.A.102) family.</text>
</comment>
<dbReference type="Proteomes" id="UP000324738">
    <property type="component" value="Unassembled WGS sequence"/>
</dbReference>
<gene>
    <name evidence="6" type="ORF">FPY71_13775</name>
</gene>
<comment type="caution">
    <text evidence="6">The sequence shown here is derived from an EMBL/GenBank/DDBJ whole genome shotgun (WGS) entry which is preliminary data.</text>
</comment>
<proteinExistence type="inferred from homology"/>
<comment type="subcellular location">
    <subcellularLocation>
        <location evidence="5">Cell membrane</location>
        <topology evidence="5">Multi-pass membrane protein</topology>
    </subcellularLocation>
    <subcellularLocation>
        <location evidence="1">Membrane</location>
        <topology evidence="1">Multi-pass membrane protein</topology>
    </subcellularLocation>
</comment>
<evidence type="ECO:0000256" key="4">
    <source>
        <dbReference type="ARBA" id="ARBA00023136"/>
    </source>
</evidence>
<dbReference type="GO" id="GO:0005886">
    <property type="term" value="C:plasma membrane"/>
    <property type="evidence" value="ECO:0007669"/>
    <property type="project" value="UniProtKB-SubCell"/>
</dbReference>
<dbReference type="OrthoDB" id="457670at2"/>
<organism evidence="6 7">
    <name type="scientific">Aureimonas fodinaquatilis</name>
    <dbReference type="NCBI Taxonomy" id="2565783"/>
    <lineage>
        <taxon>Bacteria</taxon>
        <taxon>Pseudomonadati</taxon>
        <taxon>Pseudomonadota</taxon>
        <taxon>Alphaproteobacteria</taxon>
        <taxon>Hyphomicrobiales</taxon>
        <taxon>Aurantimonadaceae</taxon>
        <taxon>Aureimonas</taxon>
    </lineage>
</organism>
<evidence type="ECO:0000256" key="3">
    <source>
        <dbReference type="ARBA" id="ARBA00022989"/>
    </source>
</evidence>
<feature type="transmembrane region" description="Helical" evidence="5">
    <location>
        <begin position="155"/>
        <end position="181"/>
    </location>
</feature>
<dbReference type="EMBL" id="VTWH01000003">
    <property type="protein sequence ID" value="KAA0969591.1"/>
    <property type="molecule type" value="Genomic_DNA"/>
</dbReference>
<evidence type="ECO:0000256" key="1">
    <source>
        <dbReference type="ARBA" id="ARBA00004141"/>
    </source>
</evidence>
<feature type="transmembrane region" description="Helical" evidence="5">
    <location>
        <begin position="12"/>
        <end position="45"/>
    </location>
</feature>
<keyword evidence="4 5" id="KW-0472">Membrane</keyword>
<name>A0A5B0DUX4_9HYPH</name>
<feature type="transmembrane region" description="Helical" evidence="5">
    <location>
        <begin position="222"/>
        <end position="244"/>
    </location>
</feature>